<evidence type="ECO:0000256" key="1">
    <source>
        <dbReference type="SAM" id="SignalP"/>
    </source>
</evidence>
<dbReference type="Pfam" id="PF11854">
    <property type="entry name" value="MtrB_PioB"/>
    <property type="match status" value="1"/>
</dbReference>
<reference evidence="2 3" key="1">
    <citation type="submission" date="2022-01" db="EMBL/GenBank/DDBJ databases">
        <title>Desulfofustis limnae sp. nov., a novel mesophilic sulfate-reducing bacterium isolated from marsh soil.</title>
        <authorList>
            <person name="Watanabe M."/>
            <person name="Takahashi A."/>
            <person name="Kojima H."/>
            <person name="Fukui M."/>
        </authorList>
    </citation>
    <scope>NUCLEOTIDE SEQUENCE [LARGE SCALE GENOMIC DNA]</scope>
    <source>
        <strain evidence="2 3">PPLL</strain>
    </source>
</reference>
<dbReference type="SUPFAM" id="SSF56935">
    <property type="entry name" value="Porins"/>
    <property type="match status" value="2"/>
</dbReference>
<keyword evidence="1" id="KW-0732">Signal</keyword>
<evidence type="ECO:0000313" key="2">
    <source>
        <dbReference type="EMBL" id="BDD86448.1"/>
    </source>
</evidence>
<evidence type="ECO:0000313" key="3">
    <source>
        <dbReference type="Proteomes" id="UP000830055"/>
    </source>
</evidence>
<sequence length="669" mass="76275">MKRMLFLPVALVITVPSTALSEFQGHIDLGIRTTQFNSGESSAKFDEYRDMSDGLFGAAGLYYDTDSHYLDIEVENPGLTDQSLEIQGGKFGRYKATLYFDELTHRLSDGARSPALGIGSNYLLIPNANLPFTVPPRSAWTEFDYEIERQVYGGKVTVKAASPWYYRLSLEQQRHEGTMPWGLFNTSDFELPMPIDYTTNNLMAESGYQGEETSFVLTASFSDFDNDNDLFTTNNGNEIEEYSTAADNYSYNISGRLKQRLPMDSLLALKASYSRHVSETDFSKYLLIDSPTIDGTFDGDITYLRFNSAVTTRWSNAADSRLYYHFIDRSNDSDEITSIDGGRRTNHLYEYSKHQAGFDYNHRLNGANRLAAGYGFTYTDQNREDAETSRDHQIFAQWKNTSIDWVTTKLKLEYVNRSSDTGYSPETLEGDGLIHLYFTPFDYASKDQYRAELSFDFLVTDNIDLGARYGLEYRDYDTTRFGVQDDQRHEIYLDLGLRALGTMQLNTFAGYEYTTSDYASRRYNPGFALPTIPASATNFNWTQETSYDFFVVGGSLTIPVRHDLDVILNANYQVVDGNVDFARAAAAGDPLETVKEADDYYRTELGIKTHYQLDENWKFTLGYLFALSNLDEWKYENYTYNPGTGYLSGAGLDQDYEAHQVYLITSYRF</sequence>
<dbReference type="RefSeq" id="WP_354005670.1">
    <property type="nucleotide sequence ID" value="NZ_AP025516.1"/>
</dbReference>
<dbReference type="EMBL" id="AP025516">
    <property type="protein sequence ID" value="BDD86448.1"/>
    <property type="molecule type" value="Genomic_DNA"/>
</dbReference>
<feature type="chain" id="PRO_5047474067" evidence="1">
    <location>
        <begin position="22"/>
        <end position="669"/>
    </location>
</feature>
<accession>A0ABM7W6B0</accession>
<organism evidence="2 3">
    <name type="scientific">Desulfofustis limnaeus</name>
    <dbReference type="NCBI Taxonomy" id="2740163"/>
    <lineage>
        <taxon>Bacteria</taxon>
        <taxon>Pseudomonadati</taxon>
        <taxon>Thermodesulfobacteriota</taxon>
        <taxon>Desulfobulbia</taxon>
        <taxon>Desulfobulbales</taxon>
        <taxon>Desulfocapsaceae</taxon>
        <taxon>Desulfofustis</taxon>
    </lineage>
</organism>
<protein>
    <submittedName>
        <fullName evidence="2">Membrane protein</fullName>
    </submittedName>
</protein>
<dbReference type="Proteomes" id="UP000830055">
    <property type="component" value="Chromosome"/>
</dbReference>
<keyword evidence="3" id="KW-1185">Reference proteome</keyword>
<dbReference type="InterPro" id="IPR020016">
    <property type="entry name" value="Decahaem-assoc_OM_MtrB/PioB"/>
</dbReference>
<name>A0ABM7W6B0_9BACT</name>
<gene>
    <name evidence="2" type="primary">mtrB</name>
    <name evidence="2" type="ORF">DPPLL_08130</name>
</gene>
<proteinExistence type="predicted"/>
<feature type="signal peptide" evidence="1">
    <location>
        <begin position="1"/>
        <end position="21"/>
    </location>
</feature>